<feature type="compositionally biased region" description="Polar residues" evidence="5">
    <location>
        <begin position="1502"/>
        <end position="1531"/>
    </location>
</feature>
<feature type="region of interest" description="Disordered" evidence="5">
    <location>
        <begin position="2263"/>
        <end position="2301"/>
    </location>
</feature>
<feature type="region of interest" description="Disordered" evidence="5">
    <location>
        <begin position="1801"/>
        <end position="1839"/>
    </location>
</feature>
<feature type="compositionally biased region" description="Polar residues" evidence="5">
    <location>
        <begin position="2888"/>
        <end position="2917"/>
    </location>
</feature>
<feature type="compositionally biased region" description="Basic and acidic residues" evidence="5">
    <location>
        <begin position="4309"/>
        <end position="4318"/>
    </location>
</feature>
<feature type="compositionally biased region" description="Basic and acidic residues" evidence="5">
    <location>
        <begin position="4465"/>
        <end position="4474"/>
    </location>
</feature>
<dbReference type="NCBIfam" id="TIGR02331">
    <property type="entry name" value="rib_alpha"/>
    <property type="match status" value="35"/>
</dbReference>
<feature type="compositionally biased region" description="Low complexity" evidence="5">
    <location>
        <begin position="4103"/>
        <end position="4116"/>
    </location>
</feature>
<feature type="compositionally biased region" description="Polar residues" evidence="5">
    <location>
        <begin position="3042"/>
        <end position="3071"/>
    </location>
</feature>
<feature type="region of interest" description="Disordered" evidence="5">
    <location>
        <begin position="2802"/>
        <end position="2840"/>
    </location>
</feature>
<feature type="compositionally biased region" description="Polar residues" evidence="5">
    <location>
        <begin position="4475"/>
        <end position="4493"/>
    </location>
</feature>
<keyword evidence="3" id="KW-0732">Signal</keyword>
<feature type="compositionally biased region" description="Polar residues" evidence="5">
    <location>
        <begin position="3273"/>
        <end position="3302"/>
    </location>
</feature>
<feature type="compositionally biased region" description="Low complexity" evidence="5">
    <location>
        <begin position="104"/>
        <end position="121"/>
    </location>
</feature>
<keyword evidence="6" id="KW-1133">Transmembrane helix</keyword>
<feature type="region of interest" description="Disordered" evidence="5">
    <location>
        <begin position="2032"/>
        <end position="2070"/>
    </location>
</feature>
<feature type="region of interest" description="Disordered" evidence="5">
    <location>
        <begin position="2186"/>
        <end position="2224"/>
    </location>
</feature>
<feature type="region of interest" description="Disordered" evidence="5">
    <location>
        <begin position="3264"/>
        <end position="3302"/>
    </location>
</feature>
<feature type="compositionally biased region" description="Polar residues" evidence="5">
    <location>
        <begin position="4163"/>
        <end position="4180"/>
    </location>
</feature>
<feature type="region of interest" description="Disordered" evidence="5">
    <location>
        <begin position="2956"/>
        <end position="2994"/>
    </location>
</feature>
<feature type="compositionally biased region" description="Polar residues" evidence="5">
    <location>
        <begin position="1271"/>
        <end position="1300"/>
    </location>
</feature>
<feature type="compositionally biased region" description="Basic and acidic residues" evidence="5">
    <location>
        <begin position="4507"/>
        <end position="4528"/>
    </location>
</feature>
<feature type="region of interest" description="Disordered" evidence="5">
    <location>
        <begin position="2340"/>
        <end position="2378"/>
    </location>
</feature>
<feature type="region of interest" description="Disordered" evidence="5">
    <location>
        <begin position="2879"/>
        <end position="2917"/>
    </location>
</feature>
<dbReference type="Proteomes" id="UP001217945">
    <property type="component" value="Unassembled WGS sequence"/>
</dbReference>
<feature type="compositionally biased region" description="Polar residues" evidence="5">
    <location>
        <begin position="4046"/>
        <end position="4063"/>
    </location>
</feature>
<dbReference type="Pfam" id="PF18938">
    <property type="entry name" value="aRib"/>
    <property type="match status" value="13"/>
</dbReference>
<dbReference type="InterPro" id="IPR005877">
    <property type="entry name" value="YSIRK_signal_dom"/>
</dbReference>
<feature type="compositionally biased region" description="Polar residues" evidence="5">
    <location>
        <begin position="4241"/>
        <end position="4259"/>
    </location>
</feature>
<feature type="compositionally biased region" description="Low complexity" evidence="5">
    <location>
        <begin position="4181"/>
        <end position="4194"/>
    </location>
</feature>
<feature type="compositionally biased region" description="Polar residues" evidence="5">
    <location>
        <begin position="886"/>
        <end position="915"/>
    </location>
</feature>
<feature type="compositionally biased region" description="Polar residues" evidence="5">
    <location>
        <begin position="3427"/>
        <end position="3456"/>
    </location>
</feature>
<evidence type="ECO:0000256" key="2">
    <source>
        <dbReference type="ARBA" id="ARBA00022525"/>
    </source>
</evidence>
<feature type="compositionally biased region" description="Polar residues" evidence="5">
    <location>
        <begin position="2349"/>
        <end position="2378"/>
    </location>
</feature>
<dbReference type="InterPro" id="IPR044024">
    <property type="entry name" value="aRib"/>
</dbReference>
<feature type="compositionally biased region" description="Low complexity" evidence="5">
    <location>
        <begin position="137"/>
        <end position="163"/>
    </location>
</feature>
<feature type="region of interest" description="Disordered" evidence="5">
    <location>
        <begin position="3187"/>
        <end position="3225"/>
    </location>
</feature>
<feature type="region of interest" description="Disordered" evidence="5">
    <location>
        <begin position="1878"/>
        <end position="1916"/>
    </location>
</feature>
<proteinExistence type="predicted"/>
<dbReference type="NCBIfam" id="TIGR01168">
    <property type="entry name" value="YSIRK_signal"/>
    <property type="match status" value="1"/>
</dbReference>
<feature type="compositionally biased region" description="Low complexity" evidence="5">
    <location>
        <begin position="4337"/>
        <end position="4350"/>
    </location>
</feature>
<feature type="region of interest" description="Disordered" evidence="5">
    <location>
        <begin position="2417"/>
        <end position="2455"/>
    </location>
</feature>
<feature type="transmembrane region" description="Helical" evidence="6">
    <location>
        <begin position="20"/>
        <end position="38"/>
    </location>
</feature>
<feature type="compositionally biased region" description="Basic and acidic residues" evidence="5">
    <location>
        <begin position="3905"/>
        <end position="3919"/>
    </location>
</feature>
<feature type="region of interest" description="Disordered" evidence="5">
    <location>
        <begin position="1416"/>
        <end position="1454"/>
    </location>
</feature>
<reference evidence="8" key="1">
    <citation type="submission" date="2023-02" db="EMBL/GenBank/DDBJ databases">
        <title>Complete genome sequence of Limosilactobacillus reuteri SRCM217616 isolated from Bos taurus feces.</title>
        <authorList>
            <person name="Yang H.-G."/>
            <person name="Kim J.-W."/>
            <person name="Ha G.-S."/>
            <person name="Yang H.-J."/>
            <person name="Jeong D.-Y."/>
        </authorList>
    </citation>
    <scope>NUCLEOTIDE SEQUENCE</scope>
    <source>
        <strain evidence="8">SRCM217616</strain>
    </source>
</reference>
<dbReference type="Pfam" id="PF08428">
    <property type="entry name" value="Rib"/>
    <property type="match status" value="36"/>
</dbReference>
<feature type="compositionally biased region" description="Polar residues" evidence="5">
    <location>
        <begin position="2272"/>
        <end position="2301"/>
    </location>
</feature>
<feature type="compositionally biased region" description="Polar residues" evidence="5">
    <location>
        <begin position="1887"/>
        <end position="1916"/>
    </location>
</feature>
<feature type="region of interest" description="Disordered" evidence="5">
    <location>
        <begin position="74"/>
        <end position="195"/>
    </location>
</feature>
<feature type="region of interest" description="Disordered" evidence="5">
    <location>
        <begin position="2648"/>
        <end position="2686"/>
    </location>
</feature>
<feature type="region of interest" description="Disordered" evidence="5">
    <location>
        <begin position="2725"/>
        <end position="2763"/>
    </location>
</feature>
<organism evidence="8 9">
    <name type="scientific">Limosilactobacillus reuteri</name>
    <name type="common">Lactobacillus reuteri</name>
    <dbReference type="NCBI Taxonomy" id="1598"/>
    <lineage>
        <taxon>Bacteria</taxon>
        <taxon>Bacillati</taxon>
        <taxon>Bacillota</taxon>
        <taxon>Bacilli</taxon>
        <taxon>Lactobacillales</taxon>
        <taxon>Lactobacillaceae</taxon>
        <taxon>Limosilactobacillus</taxon>
    </lineage>
</organism>
<feature type="compositionally biased region" description="Polar residues" evidence="5">
    <location>
        <begin position="2811"/>
        <end position="2840"/>
    </location>
</feature>
<feature type="region of interest" description="Disordered" evidence="5">
    <location>
        <begin position="2571"/>
        <end position="2609"/>
    </location>
</feature>
<feature type="compositionally biased region" description="Polar residues" evidence="5">
    <location>
        <begin position="4547"/>
        <end position="4574"/>
    </location>
</feature>
<feature type="compositionally biased region" description="Low complexity" evidence="5">
    <location>
        <begin position="4529"/>
        <end position="4540"/>
    </location>
</feature>
<keyword evidence="2" id="KW-0964">Secreted</keyword>
<feature type="compositionally biased region" description="Polar residues" evidence="5">
    <location>
        <begin position="1733"/>
        <end position="1762"/>
    </location>
</feature>
<feature type="compositionally biased region" description="Polar residues" evidence="5">
    <location>
        <begin position="1425"/>
        <end position="1454"/>
    </location>
</feature>
<feature type="region of interest" description="Disordered" evidence="5">
    <location>
        <begin position="1339"/>
        <end position="1377"/>
    </location>
</feature>
<evidence type="ECO:0000256" key="5">
    <source>
        <dbReference type="SAM" id="MobiDB-lite"/>
    </source>
</evidence>
<feature type="compositionally biased region" description="Basic and acidic residues" evidence="5">
    <location>
        <begin position="4075"/>
        <end position="4084"/>
    </location>
</feature>
<feature type="compositionally biased region" description="Low complexity" evidence="5">
    <location>
        <begin position="74"/>
        <end position="87"/>
    </location>
</feature>
<feature type="compositionally biased region" description="Polar residues" evidence="5">
    <location>
        <begin position="164"/>
        <end position="195"/>
    </location>
</feature>
<evidence type="ECO:0000256" key="3">
    <source>
        <dbReference type="ARBA" id="ARBA00022729"/>
    </source>
</evidence>
<feature type="compositionally biased region" description="Polar residues" evidence="5">
    <location>
        <begin position="963"/>
        <end position="992"/>
    </location>
</feature>
<dbReference type="InterPro" id="IPR019931">
    <property type="entry name" value="LPXTG_anchor"/>
</dbReference>
<feature type="compositionally biased region" description="Polar residues" evidence="5">
    <location>
        <begin position="3119"/>
        <end position="3148"/>
    </location>
</feature>
<feature type="compositionally biased region" description="Polar residues" evidence="5">
    <location>
        <begin position="2195"/>
        <end position="2224"/>
    </location>
</feature>
<sequence length="4606" mass="488284">MKRPEFLETKRTPRYSLRKLNVGVASVLLGVTIFGINFTDHSVKAATPVEGVGNGLPSLQNSNPSQTFVLKTTEQTNNQKTTSETQKVQQSSASNDATEEVQQNSASNNTTANNSTEAATTLQSAPKTQGSAGSGASGSSATGVVSGSASNSQSSESANSGNATSSPASQVGTVSANQTSNTSAAGAPASSDQTVTVDETTLPATQAAILSTNLARLTNFKVGTSQRYSAILLTNLVGLTNSGTDTTLPTTTQTYTKVDQPLLYDYLFHTSGTGTRDRETWVDKTVDTGVWDYPSYTLDTIFGKTSKPGIITSNPDKYFFAAYVDFSEQYHRVILLARSQDPSDKNLYSYTIHTYRQKTSTTTIKPGDNIKEQYTGVAGSGGSKYDLIFHNYGDSFTVKLNNFDGKWGMLPVFDGGLLDPTYGSNSYKQNDTAAQTEPISFWASAIPQKTSTKVRYVDQATGKDIVQPMEISGFGYQGFKVKGDAPTVKGYHLVSKPEFLPSTNKASAYEDGTISPYEVGQTYDLALSDSVVIKQTVIDTNGTVRATAYYNGSRIPSTSASKVLGRESYNDKMSFGAPDGKFYTYTNRIGQVDGSYIYYYAKDSDPDGSEMRLHFIDVTGVNNSSYAPSDGPELDADKVQTINGKIGKDYSFTYTVPKGYDQVATSDVTGKYSVTHHDAYVYVKKQAENKLYAPVASDPLTVEQGTKLTTGQAKDAVKYNGDVPSDATYAWDPKTPVDTATVGSYTPNVIVTYGDGTTSSVPVTVNVVAKTDKSKYTVAAGKPVTLTHGQKVKEGDSLDSSAVTLKDAKGQAVSLPDKAKVVWTTAPDTSEVGNDKTGQAKVVYSDKSESEPVTVTYNVTPNDAETNTPELITPAVDQNAPVDPTSVVTNQDKLPKGTTYSWTKEPNTETAGQPATGSLHVAYPDGSSEDVPVTVNVKSNKDQYQPELITPAVDQNAPVDPTSVVTNQDKLPKGTTYSWTKEPNTETAGQPATGSLHVAYPDGSSEDVPVTVNVKSNKDQYQPELITPAVDQNAPVDPTSVVTNQDKLPKGTTYSWTKEPNTETAGQPATGSLHVAYPDGSSEDVPVTVNVKSNKDQYQPELITPAVDQNAPVDPTSVVTNQDKLPKGTTYSWTKEPNTETAGQPATGSLHVAYPDGSSEDVPVTVNVKSNKDQYQPELITPAVDQNAPVDPTSVVTNQDKLPKGTTYSWTKEPNTETAGQPATGSLHVAYPDGSSEDVPVTVNVKSNKDQYQPELITPAVDQNAPVDPTSVVTNQDKLPKGTTYSWTKEPNTETAGQPATGSLHVAYPDGSSEDVPVTVNVKSNKDQYQPELITPAVDQNAPVDPTSVVTNQDKLPKGTTYSWTKEPNTETAGQPATGSLHVAYPDGSSEDVPVTVNVKSNKDQYQPELITPAVDQNAPVDPTSVVTNQDKLPKGTTYSWTKEPNTETAGQPATGSLHVAYPDGSSEDVPVTVNVKSNKDQYQPELITPAVDQNAPVDPTSVVTNQDKLPKGTTYSWTKEPNTETAGQPATGSLHVAYPDGSSEDVPVTVNVKSNKDQYQPELITPAVDQNAPVDPTSVVTNQDKLPKGTTYSWTKEPNTETAGQPATGSLHVAYPDGSSEDVPVTVNVKSNKDQYQPELITPAVDQNAPVDPTSVVTNQDKLPKGTTYSWTKEPNTETAGQPATGSLHVAYPDGSSEDVPVTVNVKSNKDQYQPELITPAVDQNAPVDPTSVVTNQDKLPKGTTYSWTKEPNTETAGQPATGSLHVAYPDGSSEDVPVTVNVKSNKDQYQPELITPAVDQNAPVDPTSVVTNQDKLPKGTTYSWTKEPNTETAGQPATGSLHVAYPDGSSEDVPVTVNVKSNKDQYQPELITPAVDQNAPVDPTSVVTNQDKLPKGTTYSWTKEPNTETAGQPATGSLHVAYPDGSSEDVPVTVNVKSNKDQYQPELITPAVDQNAPVDPTSVVTNQDKLPKGTTYSWTKEPNTETAGQPATGSLHVAYPDGSSEDVPVTVNVKSNKDQYQPELITPAVDQNAPVDPTSVVTNQDKLPKGTTYSWTKEPNTETAGQPATGSLHVAYPDGSSEDVPVTVNVKSNKDQYQPELITPAVDQNAPVDPTSVVTNQDKLPKGTTYSWTKEPNTETAGQPATGSLHVAYPDGSSEDVPVTVNVKSNKDQYQPELITPAVDQNAPVDPTSVVTNQDKLPKGTTYSWTKEPNTETAGQPATGSLHVAYPDGSSEDVPVTVNVKSNKDQYQPELITPAVDQNAPVDPTSVVTNQDKLPKGTTYSWTKEPNTETAGQPATGSLHVAYPDGSSEDVPVTVNVKSNKDQYQPELITPAVDQNAPVDPTSVVTNQDKLPKGTTYSWTKEPNTETAGQPATGSLHVAYPDGSSEDVPVTVNVKSNKDQYQPELITPAVDQNAPVDPTSVVTNQDKLPKGTTYSWTKEPNTETAGQPATGSLHVAYPDGSSEDVPVTVNVKSNKDQYQPELITPAVDQNAPVDPTSVVTNQDKLPKGTTYSWTKEPNTETAGQPATGSLHVAYPDGSSEDVPVTVNVKSNKDQYQPELITPAVDQNAPVDPTSVVTNQDKLPKGTTYSWTKEPNTETAGQPATGSLHVAYPDGSSEDVPVTVNVKSNKDQYQPELITPAVDQNAPVDPTSVVTNQDKLPKGTTYSWTKEPNTETAGQPATGSLHVAYPDGSSEDVPVTVNVKSNKDQYQPELITPAVDQNAPVDPTSVVTNQDKLPKGTTYSWTKEPNTETAGQPATGSLHVAYPDGSSEDVPVTVNVKSNKDQYQPELITPAVDQNAPVDPTSVVTNQDKLPKGTTYSWTKEPNTETAGQPATGSLHVAYPDGSSEDVPVTVNVKSNKDQYQPELITPAVDQNAPVDPTSVVTNQDKLPKGTTYSWTKEPNTETAGQPATGSLHVAYPDGSSEDVPVTVNVKSNKDQYQPELITPAVDQNAPVDPTSVVTNQDKLPKGTTYSWTKEPNTETAGQPATGSLHVAYPDGSSEDVPVTVNVKSNKDQYQPELITPAVDQNAPVDPTSVVTNQDKLPKGTTYSWTKEPNTETAGQPATGSLHVAYPDGSSEDVPVTVNVKSNKDQYQPELITPAVDQNAPVDPTSVVTNQDKLPKGTTYSWTKEPNTETAGQPATGSLHVAYPDGSSEDVPVTVNVKSNKDQYQPELITPAVDQNAPVDPTSVVTNQDKLPKGTTYSWTKEPNTETAGQPATGSLHVAYPDGSSEDVPVTVNVKSNKDQYQPELITPAVDQNAPVDPTSVVTNQDKLPKGTTYSWTKEPNTETAGQPATGSLHVAYPDGSSEDVPVTVNVKSNKDQYQPELITPAVDQNAPVDPTSVVTNQDKLPKGTTYSWTKEPNTETAGQPATGSLHVAYPDGSSEDVPVTVNVKSNKDQYQPELITPAVDQNAPVDPTSVVTNQDKLPKGTTYSWTKEPNTETAGQPATGSLHVAYPDGSSEDVPVTVNVKSNKDQYTPTVPGDKVTVKDPSHLTEGEKNQVKNNVDNANKDKFPDGTTVTVGDDGTATVNYPDGSKDTIPGDQLVQGQKGDTTDAGNITPTVPGGKVTVKDPSHLTEGEKDQVKTNVTNANKDKFPAGTEVTVGDNGTATVTYPDGSKDTIPGDQLVQGQKGDTTDAGNITPTVPGGKVTVKDPSHLTEGEKDQVKTNVTNANKDKFPAGTEVTVGDNGTATVTYPDGSKDTIPGDQLVQGQKGDTTDAGNITPTVPGGKVTVKDPSHLTEGEKDQVKTNVTNANKDKFPAGTEVTVGDNGTATVTYPDGSKDTIPGDQLVQGQKGDTTDAGNITPTVPGGKVTVKDPSHLTEGEKDQVKTNVTNANKDKFPAGTEVTVGDNGTATVTYPDGSKDTIPGDQLVQGQKGDTTDAGNITPTVPGGKVTVKDPSHLTDDEKNQVKNNVDNANKDKFPDGTKVTVGDDGTATVTYPDGSKDTIPGDQLVQGQKGDTTDAGNITPTVPGDKVTVKDPSHLTDDEKNQVKNNVDNANKDKFPEGTTVTVGDDGTATITYPDGSKDTIPGDQLVQGQKGDTTDAGNITPNIPGTKVPVADPSHLTDDEKDQVKTNVTNANKDNLPSGSQVTVGNDGTTTTTYPDGSKDTIPGSDLVRQSTDADKITPKVPETKVPVTNPSQLTDSEKDQVKTNVTNANKDNLPSGSQVTVGNDGTTTTTYPDGSKDTIPGSDLVRQSTDADKTTPSVPGTKVPVTDPSHLTDSERDQVKTNVTNDNKDNLPSGSQITVGDDGTATITYPDGSKDTIPGSDLVRQSTDADKTTPSVPATKVPVTDPSHLTDDEKDQVKTNVTNANKDNLPSGSQVTVGNDGTTTTTYPDGSKDTIPGSDLVRQSTDADKITPKVPETKVPVTNPSQLTDSEKDQVKTNVTNANKDNLPSGSQVTVGNDGTTTTTYPDGSKDTIPGSDLVRQSTDADKTTPSVPGTKVPVTDPSHLTDSERDQVKTNVTNDNKDNLPSGSQITVGDDGTATITYPDGSKDTIPGRDLIKGISGNKHDSNSSSGSNGTISNTDDETSGDTVNNAESMNGNTAKSGSKNNSLKTLPQTGTKDVTILEILGLFLSLFGLLGLKKKHHEE</sequence>
<dbReference type="Gene3D" id="3.10.20.890">
    <property type="match status" value="13"/>
</dbReference>
<evidence type="ECO:0000256" key="4">
    <source>
        <dbReference type="ARBA" id="ARBA00023088"/>
    </source>
</evidence>
<feature type="region of interest" description="Disordered" evidence="5">
    <location>
        <begin position="875"/>
        <end position="915"/>
    </location>
</feature>
<keyword evidence="6" id="KW-0472">Membrane</keyword>
<feature type="compositionally biased region" description="Polar residues" evidence="5">
    <location>
        <begin position="1656"/>
        <end position="1685"/>
    </location>
</feature>
<feature type="region of interest" description="Disordered" evidence="5">
    <location>
        <begin position="2494"/>
        <end position="2532"/>
    </location>
</feature>
<feature type="compositionally biased region" description="Basic and acidic residues" evidence="5">
    <location>
        <begin position="3986"/>
        <end position="4001"/>
    </location>
</feature>
<feature type="compositionally biased region" description="Polar residues" evidence="5">
    <location>
        <begin position="2657"/>
        <end position="2686"/>
    </location>
</feature>
<feature type="region of interest" description="Disordered" evidence="5">
    <location>
        <begin position="954"/>
        <end position="992"/>
    </location>
</feature>
<feature type="region of interest" description="Disordered" evidence="5">
    <location>
        <begin position="3341"/>
        <end position="3379"/>
    </location>
</feature>
<feature type="compositionally biased region" description="Polar residues" evidence="5">
    <location>
        <begin position="88"/>
        <end position="103"/>
    </location>
</feature>
<feature type="compositionally biased region" description="Polar residues" evidence="5">
    <location>
        <begin position="4397"/>
        <end position="4414"/>
    </location>
</feature>
<feature type="compositionally biased region" description="Polar residues" evidence="5">
    <location>
        <begin position="2503"/>
        <end position="2532"/>
    </location>
</feature>
<dbReference type="InterPro" id="IPR012706">
    <property type="entry name" value="Rib_alpha_Esp_rpt"/>
</dbReference>
<feature type="compositionally biased region" description="Polar residues" evidence="5">
    <location>
        <begin position="2426"/>
        <end position="2455"/>
    </location>
</feature>
<evidence type="ECO:0000256" key="6">
    <source>
        <dbReference type="SAM" id="Phobius"/>
    </source>
</evidence>
<feature type="compositionally biased region" description="Polar residues" evidence="5">
    <location>
        <begin position="1117"/>
        <end position="1146"/>
    </location>
</feature>
<feature type="compositionally biased region" description="Polar residues" evidence="5">
    <location>
        <begin position="1964"/>
        <end position="1993"/>
    </location>
</feature>
<name>A0AAW6JD18_LIMRT</name>
<dbReference type="RefSeq" id="WP_273777416.1">
    <property type="nucleotide sequence ID" value="NZ_JAQTKT010000001.1"/>
</dbReference>
<feature type="compositionally biased region" description="Polar residues" evidence="5">
    <location>
        <begin position="2118"/>
        <end position="2147"/>
    </location>
</feature>
<feature type="compositionally biased region" description="Low complexity" evidence="5">
    <location>
        <begin position="4017"/>
        <end position="4031"/>
    </location>
</feature>
<feature type="region of interest" description="Disordered" evidence="5">
    <location>
        <begin position="1031"/>
        <end position="1069"/>
    </location>
</feature>
<dbReference type="PROSITE" id="PS50847">
    <property type="entry name" value="GRAM_POS_ANCHORING"/>
    <property type="match status" value="1"/>
</dbReference>
<feature type="compositionally biased region" description="Polar residues" evidence="5">
    <location>
        <begin position="1348"/>
        <end position="1377"/>
    </location>
</feature>
<gene>
    <name evidence="8" type="ORF">PSQ53_06135</name>
</gene>
<feature type="compositionally biased region" description="Polar residues" evidence="5">
    <location>
        <begin position="3196"/>
        <end position="3225"/>
    </location>
</feature>
<dbReference type="InterPro" id="IPR059115">
    <property type="entry name" value="Rib"/>
</dbReference>
<keyword evidence="6" id="KW-0812">Transmembrane</keyword>
<feature type="compositionally biased region" description="Low complexity" evidence="5">
    <location>
        <begin position="3935"/>
        <end position="3949"/>
    </location>
</feature>
<feature type="region of interest" description="Disordered" evidence="5">
    <location>
        <begin position="1185"/>
        <end position="1223"/>
    </location>
</feature>
<feature type="compositionally biased region" description="Polar residues" evidence="5">
    <location>
        <begin position="2734"/>
        <end position="2763"/>
    </location>
</feature>
<feature type="region of interest" description="Disordered" evidence="5">
    <location>
        <begin position="2109"/>
        <end position="2147"/>
    </location>
</feature>
<feature type="region of interest" description="Disordered" evidence="5">
    <location>
        <begin position="1108"/>
        <end position="1146"/>
    </location>
</feature>
<feature type="compositionally biased region" description="Basic and acidic residues" evidence="5">
    <location>
        <begin position="4231"/>
        <end position="4240"/>
    </location>
</feature>
<evidence type="ECO:0000313" key="8">
    <source>
        <dbReference type="EMBL" id="MDD1382523.1"/>
    </source>
</evidence>
<feature type="region of interest" description="Disordered" evidence="5">
    <location>
        <begin position="1647"/>
        <end position="1685"/>
    </location>
</feature>
<evidence type="ECO:0000256" key="1">
    <source>
        <dbReference type="ARBA" id="ARBA00022512"/>
    </source>
</evidence>
<dbReference type="NCBIfam" id="TIGR01167">
    <property type="entry name" value="LPXTG_anchor"/>
    <property type="match status" value="1"/>
</dbReference>
<feature type="compositionally biased region" description="Polar residues" evidence="5">
    <location>
        <begin position="3964"/>
        <end position="3979"/>
    </location>
</feature>
<evidence type="ECO:0000313" key="9">
    <source>
        <dbReference type="Proteomes" id="UP001217945"/>
    </source>
</evidence>
<feature type="region of interest" description="Disordered" evidence="5">
    <location>
        <begin position="3884"/>
        <end position="4574"/>
    </location>
</feature>
<feature type="region of interest" description="Disordered" evidence="5">
    <location>
        <begin position="1262"/>
        <end position="1300"/>
    </location>
</feature>
<feature type="compositionally biased region" description="Polar residues" evidence="5">
    <location>
        <begin position="1810"/>
        <end position="1839"/>
    </location>
</feature>
<feature type="region of interest" description="Disordered" evidence="5">
    <location>
        <begin position="1570"/>
        <end position="1608"/>
    </location>
</feature>
<evidence type="ECO:0000259" key="7">
    <source>
        <dbReference type="PROSITE" id="PS50847"/>
    </source>
</evidence>
<feature type="region of interest" description="Disordered" evidence="5">
    <location>
        <begin position="1955"/>
        <end position="1993"/>
    </location>
</feature>
<protein>
    <submittedName>
        <fullName evidence="8">Rib/alpha-like domain-containing protein</fullName>
    </submittedName>
</protein>
<keyword evidence="4" id="KW-0572">Peptidoglycan-anchor</keyword>
<comment type="caution">
    <text evidence="8">The sequence shown here is derived from an EMBL/GenBank/DDBJ whole genome shotgun (WGS) entry which is preliminary data.</text>
</comment>
<feature type="compositionally biased region" description="Polar residues" evidence="5">
    <location>
        <begin position="4085"/>
        <end position="4102"/>
    </location>
</feature>
<feature type="region of interest" description="Disordered" evidence="5">
    <location>
        <begin position="3033"/>
        <end position="3071"/>
    </location>
</feature>
<feature type="compositionally biased region" description="Polar residues" evidence="5">
    <location>
        <begin position="3884"/>
        <end position="3897"/>
    </location>
</feature>
<feature type="compositionally biased region" description="Polar residues" evidence="5">
    <location>
        <begin position="1579"/>
        <end position="1608"/>
    </location>
</feature>
<feature type="region of interest" description="Disordered" evidence="5">
    <location>
        <begin position="1493"/>
        <end position="1531"/>
    </location>
</feature>
<feature type="compositionally biased region" description="Low complexity" evidence="5">
    <location>
        <begin position="4415"/>
        <end position="4428"/>
    </location>
</feature>
<dbReference type="EMBL" id="JAQTKT010000001">
    <property type="protein sequence ID" value="MDD1382523.1"/>
    <property type="molecule type" value="Genomic_DNA"/>
</dbReference>
<feature type="region of interest" description="Disordered" evidence="5">
    <location>
        <begin position="3418"/>
        <end position="3456"/>
    </location>
</feature>
<dbReference type="Pfam" id="PF04650">
    <property type="entry name" value="YSIRK_signal"/>
    <property type="match status" value="1"/>
</dbReference>
<feature type="compositionally biased region" description="Polar residues" evidence="5">
    <location>
        <begin position="3350"/>
        <end position="3379"/>
    </location>
</feature>
<dbReference type="Pfam" id="PF00746">
    <property type="entry name" value="Gram_pos_anchor"/>
    <property type="match status" value="1"/>
</dbReference>
<feature type="compositionally biased region" description="Polar residues" evidence="5">
    <location>
        <begin position="2965"/>
        <end position="2994"/>
    </location>
</feature>
<feature type="region of interest" description="Disordered" evidence="5">
    <location>
        <begin position="3110"/>
        <end position="3148"/>
    </location>
</feature>
<feature type="domain" description="Gram-positive cocci surface proteins LPxTG" evidence="7">
    <location>
        <begin position="4573"/>
        <end position="4606"/>
    </location>
</feature>
<feature type="compositionally biased region" description="Polar residues" evidence="5">
    <location>
        <begin position="2580"/>
        <end position="2609"/>
    </location>
</feature>
<feature type="compositionally biased region" description="Polar residues" evidence="5">
    <location>
        <begin position="1040"/>
        <end position="1069"/>
    </location>
</feature>
<feature type="compositionally biased region" description="Polar residues" evidence="5">
    <location>
        <begin position="1194"/>
        <end position="1223"/>
    </location>
</feature>
<accession>A0AAW6JD18</accession>
<feature type="region of interest" description="Disordered" evidence="5">
    <location>
        <begin position="1724"/>
        <end position="1762"/>
    </location>
</feature>
<feature type="compositionally biased region" description="Polar residues" evidence="5">
    <location>
        <begin position="2041"/>
        <end position="2070"/>
    </location>
</feature>
<feature type="compositionally biased region" description="Polar residues" evidence="5">
    <location>
        <begin position="4319"/>
        <end position="4336"/>
    </location>
</feature>
<keyword evidence="1" id="KW-0134">Cell wall</keyword>